<keyword evidence="1" id="KW-0732">Signal</keyword>
<name>A0A8J7VQX2_9GAMM</name>
<comment type="caution">
    <text evidence="2">The sequence shown here is derived from an EMBL/GenBank/DDBJ whole genome shotgun (WGS) entry which is preliminary data.</text>
</comment>
<evidence type="ECO:0000313" key="4">
    <source>
        <dbReference type="Proteomes" id="UP000675747"/>
    </source>
</evidence>
<evidence type="ECO:0000256" key="1">
    <source>
        <dbReference type="SAM" id="SignalP"/>
    </source>
</evidence>
<accession>A0A8J7VQX2</accession>
<dbReference type="AlphaFoldDB" id="A0A8J7VQX2"/>
<evidence type="ECO:0000313" key="2">
    <source>
        <dbReference type="EMBL" id="MBR0561402.1"/>
    </source>
</evidence>
<dbReference type="Proteomes" id="UP000675747">
    <property type="component" value="Unassembled WGS sequence"/>
</dbReference>
<sequence>MGIGRMLCIASLLLAGATAAQERVQRVVDAAGIVAAVGDGEEQLRKLRKDGFVEWARAVDVDEKGLDAEAIAIDLFEFDLVAVKDAAATAAASKAWPAGVVNWVGYSVGAEDDPVPNVRLTLRRGVLIGTITLPGASYSIRPLSSGGHALIKRDSSRMDEGDDDVLYR</sequence>
<feature type="signal peptide" evidence="1">
    <location>
        <begin position="1"/>
        <end position="20"/>
    </location>
</feature>
<organism evidence="2">
    <name type="scientific">Coralloluteibacterium stylophorae</name>
    <dbReference type="NCBI Taxonomy" id="1776034"/>
    <lineage>
        <taxon>Bacteria</taxon>
        <taxon>Pseudomonadati</taxon>
        <taxon>Pseudomonadota</taxon>
        <taxon>Gammaproteobacteria</taxon>
        <taxon>Lysobacterales</taxon>
        <taxon>Lysobacteraceae</taxon>
        <taxon>Coralloluteibacterium</taxon>
    </lineage>
</organism>
<dbReference type="RefSeq" id="WP_211925371.1">
    <property type="nucleotide sequence ID" value="NZ_JAGQFT020000004.1"/>
</dbReference>
<dbReference type="EMBL" id="JAGQFT020000004">
    <property type="protein sequence ID" value="MBS7457158.1"/>
    <property type="molecule type" value="Genomic_DNA"/>
</dbReference>
<keyword evidence="4" id="KW-1185">Reference proteome</keyword>
<reference evidence="3 4" key="1">
    <citation type="journal article" date="2021" name="Microbiol. Resour. Announc.">
        <title>Draft Genome Sequence of Coralloluteibacterium stylophorae LMG 29479T.</title>
        <authorList>
            <person name="Karlyshev A.V."/>
            <person name="Kudryashova E.B."/>
            <person name="Ariskina E.V."/>
            <person name="Conroy A.P."/>
            <person name="Abidueva E.Y."/>
        </authorList>
    </citation>
    <scope>NUCLEOTIDE SEQUENCE [LARGE SCALE GENOMIC DNA]</scope>
    <source>
        <strain evidence="3 4">LMG 29479</strain>
    </source>
</reference>
<feature type="chain" id="PRO_5042774125" evidence="1">
    <location>
        <begin position="21"/>
        <end position="168"/>
    </location>
</feature>
<proteinExistence type="predicted"/>
<dbReference type="EMBL" id="JAGQFT010000009">
    <property type="protein sequence ID" value="MBR0561402.1"/>
    <property type="molecule type" value="Genomic_DNA"/>
</dbReference>
<evidence type="ECO:0000313" key="3">
    <source>
        <dbReference type="EMBL" id="MBS7457158.1"/>
    </source>
</evidence>
<reference evidence="2" key="2">
    <citation type="submission" date="2021-04" db="EMBL/GenBank/DDBJ databases">
        <authorList>
            <person name="Karlyshev A.V."/>
        </authorList>
    </citation>
    <scope>NUCLEOTIDE SEQUENCE</scope>
    <source>
        <strain evidence="2">LMG 29479</strain>
    </source>
</reference>
<protein>
    <submittedName>
        <fullName evidence="2">Uncharacterized protein</fullName>
    </submittedName>
</protein>
<gene>
    <name evidence="3" type="ORF">KB893_008405</name>
    <name evidence="2" type="ORF">KB893_02535</name>
</gene>